<feature type="region of interest" description="Disordered" evidence="1">
    <location>
        <begin position="1"/>
        <end position="28"/>
    </location>
</feature>
<evidence type="ECO:0000313" key="3">
    <source>
        <dbReference type="Proteomes" id="UP000722459"/>
    </source>
</evidence>
<name>A0A8T5GFB2_9ARCH</name>
<protein>
    <submittedName>
        <fullName evidence="2">Uncharacterized protein</fullName>
    </submittedName>
</protein>
<accession>A0A8T5GFB2</accession>
<evidence type="ECO:0000313" key="2">
    <source>
        <dbReference type="EMBL" id="MBT4870226.1"/>
    </source>
</evidence>
<proteinExistence type="predicted"/>
<dbReference type="EMBL" id="JABJNZ010000022">
    <property type="protein sequence ID" value="MBT4870226.1"/>
    <property type="molecule type" value="Genomic_DNA"/>
</dbReference>
<sequence>MAIRGRGKSTTPGTMSPRPGRKRKGSRKAISAKLLGLKIEQALAKAPASYSNVKKLTWAKTQVAKEFRLKQNSR</sequence>
<organism evidence="2 3">
    <name type="scientific">Candidatus Iainarchaeum sp</name>
    <dbReference type="NCBI Taxonomy" id="3101447"/>
    <lineage>
        <taxon>Archaea</taxon>
        <taxon>Candidatus Iainarchaeota</taxon>
        <taxon>Candidatus Iainarchaeia</taxon>
        <taxon>Candidatus Iainarchaeales</taxon>
        <taxon>Candidatus Iainarchaeaceae</taxon>
        <taxon>Candidatus Iainarchaeum</taxon>
    </lineage>
</organism>
<evidence type="ECO:0000256" key="1">
    <source>
        <dbReference type="SAM" id="MobiDB-lite"/>
    </source>
</evidence>
<gene>
    <name evidence="2" type="ORF">HON47_01495</name>
</gene>
<reference evidence="2" key="1">
    <citation type="journal article" date="2021" name="ISME J.">
        <title>Mercury methylation by metabolically versatile and cosmopolitan marine bacteria.</title>
        <authorList>
            <person name="Lin H."/>
            <person name="Ascher D.B."/>
            <person name="Myung Y."/>
            <person name="Lamborg C.H."/>
            <person name="Hallam S.J."/>
            <person name="Gionfriddo C.M."/>
            <person name="Holt K.E."/>
            <person name="Moreau J.W."/>
        </authorList>
    </citation>
    <scope>NUCLEOTIDE SEQUENCE</scope>
    <source>
        <strain evidence="2">SI075_bin30</strain>
    </source>
</reference>
<dbReference type="Proteomes" id="UP000722459">
    <property type="component" value="Unassembled WGS sequence"/>
</dbReference>
<dbReference type="AlphaFoldDB" id="A0A8T5GFB2"/>
<comment type="caution">
    <text evidence="2">The sequence shown here is derived from an EMBL/GenBank/DDBJ whole genome shotgun (WGS) entry which is preliminary data.</text>
</comment>